<reference evidence="1 2" key="1">
    <citation type="journal article" date="2014" name="PLoS ONE">
        <title>The first complete genome sequence of the class fimbriimonadia in the phylum armatimonadetes.</title>
        <authorList>
            <person name="Hu Z.Y."/>
            <person name="Wang Y.Z."/>
            <person name="Im W.T."/>
            <person name="Wang S.Y."/>
            <person name="Zhao G.P."/>
            <person name="Zheng H.J."/>
            <person name="Quan Z.X."/>
        </authorList>
    </citation>
    <scope>NUCLEOTIDE SEQUENCE [LARGE SCALE GENOMIC DNA]</scope>
    <source>
        <strain evidence="1">Gsoil 348</strain>
    </source>
</reference>
<dbReference type="EMBL" id="CP007139">
    <property type="protein sequence ID" value="AIE84323.1"/>
    <property type="molecule type" value="Genomic_DNA"/>
</dbReference>
<proteinExistence type="predicted"/>
<evidence type="ECO:0000313" key="2">
    <source>
        <dbReference type="Proteomes" id="UP000027982"/>
    </source>
</evidence>
<dbReference type="HOGENOM" id="CLU_2368695_0_0_0"/>
<dbReference type="STRING" id="661478.OP10G_0955"/>
<dbReference type="KEGG" id="fgi:OP10G_0955"/>
<protein>
    <submittedName>
        <fullName evidence="1">Uncharacterized protein</fullName>
    </submittedName>
</protein>
<sequence>MSEYHFFPDGKFTMRTTRSGVTADVEGIYKIDGDRLAMTPTKSTVDGANVALRAKLEPSLKQPSRVPMKWDDSDSLTLVMPKGPGLVLSRNSTKP</sequence>
<dbReference type="AlphaFoldDB" id="A0A068NL67"/>
<gene>
    <name evidence="1" type="ORF">OP10G_0955</name>
</gene>
<accession>A0A068NL67</accession>
<keyword evidence="2" id="KW-1185">Reference proteome</keyword>
<dbReference type="Proteomes" id="UP000027982">
    <property type="component" value="Chromosome"/>
</dbReference>
<organism evidence="1 2">
    <name type="scientific">Fimbriimonas ginsengisoli Gsoil 348</name>
    <dbReference type="NCBI Taxonomy" id="661478"/>
    <lineage>
        <taxon>Bacteria</taxon>
        <taxon>Bacillati</taxon>
        <taxon>Armatimonadota</taxon>
        <taxon>Fimbriimonadia</taxon>
        <taxon>Fimbriimonadales</taxon>
        <taxon>Fimbriimonadaceae</taxon>
        <taxon>Fimbriimonas</taxon>
    </lineage>
</organism>
<name>A0A068NL67_FIMGI</name>
<evidence type="ECO:0000313" key="1">
    <source>
        <dbReference type="EMBL" id="AIE84323.1"/>
    </source>
</evidence>